<name>A0A6M9Z490_9CAUD</name>
<dbReference type="Proteomes" id="UP000509653">
    <property type="component" value="Segment"/>
</dbReference>
<accession>A0A6M9Z490</accession>
<evidence type="ECO:0000313" key="2">
    <source>
        <dbReference type="EMBL" id="QKN87578.1"/>
    </source>
</evidence>
<reference evidence="2 3" key="1">
    <citation type="submission" date="2020-05" db="EMBL/GenBank/DDBJ databases">
        <authorList>
            <person name="Coronado A."/>
            <person name="Gutierrez-Langa M.A."/>
            <person name="Hernandez Olmos D."/>
            <person name="Menchaca C."/>
            <person name="Layton S.R."/>
            <person name="Hughes L.E."/>
            <person name="Garlena R.A."/>
            <person name="Russell D.A."/>
            <person name="Pope W.H."/>
            <person name="Jacobs-Sera D."/>
            <person name="Hatfull G.F."/>
        </authorList>
    </citation>
    <scope>NUCLEOTIDE SEQUENCE [LARGE SCALE GENOMIC DNA]</scope>
</reference>
<feature type="region of interest" description="Disordered" evidence="1">
    <location>
        <begin position="66"/>
        <end position="90"/>
    </location>
</feature>
<dbReference type="EMBL" id="MT451980">
    <property type="protein sequence ID" value="QKN87578.1"/>
    <property type="molecule type" value="Genomic_DNA"/>
</dbReference>
<evidence type="ECO:0000313" key="3">
    <source>
        <dbReference type="Proteomes" id="UP000509653"/>
    </source>
</evidence>
<sequence length="90" mass="10369">MSATVAALAALIAGYGLGRWQPYDRLAEWANWELRFHLDRWTSRPRQAALFALLLLTDPVGTVRAWRHRHDPPPPKSPPLRFRTDEEPGR</sequence>
<dbReference type="RefSeq" id="YP_010756171.1">
    <property type="nucleotide sequence ID" value="NC_073483.1"/>
</dbReference>
<evidence type="ECO:0000256" key="1">
    <source>
        <dbReference type="SAM" id="MobiDB-lite"/>
    </source>
</evidence>
<protein>
    <submittedName>
        <fullName evidence="2">Uncharacterized protein</fullName>
    </submittedName>
</protein>
<gene>
    <name evidence="2" type="primary">51</name>
    <name evidence="2" type="ORF">SEA_IGNACIO_51</name>
</gene>
<dbReference type="KEGG" id="vg:80025923"/>
<keyword evidence="3" id="KW-1185">Reference proteome</keyword>
<proteinExistence type="predicted"/>
<dbReference type="GeneID" id="80025923"/>
<organism evidence="2 3">
    <name type="scientific">Streptomyces phage Ignacio</name>
    <dbReference type="NCBI Taxonomy" id="2736272"/>
    <lineage>
        <taxon>Viruses</taxon>
        <taxon>Duplodnaviria</taxon>
        <taxon>Heunggongvirae</taxon>
        <taxon>Uroviricota</taxon>
        <taxon>Caudoviricetes</taxon>
        <taxon>Ignaciovirus</taxon>
        <taxon>Ignaciovirus ignacio</taxon>
    </lineage>
</organism>